<dbReference type="CAZy" id="GT4">
    <property type="family name" value="Glycosyltransferase Family 4"/>
</dbReference>
<proteinExistence type="predicted"/>
<dbReference type="OrthoDB" id="9811239at2"/>
<dbReference type="AlphaFoldDB" id="E4TQB3"/>
<protein>
    <submittedName>
        <fullName evidence="3">Glycosyl transferase group 1</fullName>
    </submittedName>
</protein>
<evidence type="ECO:0000313" key="3">
    <source>
        <dbReference type="EMBL" id="ADR22636.1"/>
    </source>
</evidence>
<dbReference type="Gene3D" id="3.40.50.2000">
    <property type="entry name" value="Glycogen Phosphorylase B"/>
    <property type="match status" value="2"/>
</dbReference>
<organism evidence="3 4">
    <name type="scientific">Marivirga tractuosa (strain ATCC 23168 / DSM 4126 / NBRC 15989 / NCIMB 1408 / VKM B-1430 / H-43)</name>
    <name type="common">Microscilla tractuosa</name>
    <name type="synonym">Flexibacter tractuosus</name>
    <dbReference type="NCBI Taxonomy" id="643867"/>
    <lineage>
        <taxon>Bacteria</taxon>
        <taxon>Pseudomonadati</taxon>
        <taxon>Bacteroidota</taxon>
        <taxon>Cytophagia</taxon>
        <taxon>Cytophagales</taxon>
        <taxon>Marivirgaceae</taxon>
        <taxon>Marivirga</taxon>
    </lineage>
</organism>
<dbReference type="Pfam" id="PF13439">
    <property type="entry name" value="Glyco_transf_4"/>
    <property type="match status" value="1"/>
</dbReference>
<gene>
    <name evidence="3" type="ordered locus">Ftrac_2658</name>
</gene>
<dbReference type="RefSeq" id="WP_013454779.1">
    <property type="nucleotide sequence ID" value="NC_014759.1"/>
</dbReference>
<accession>E4TQB3</accession>
<feature type="domain" description="Glycosyltransferase subfamily 4-like N-terminal" evidence="2">
    <location>
        <begin position="61"/>
        <end position="178"/>
    </location>
</feature>
<evidence type="ECO:0000259" key="1">
    <source>
        <dbReference type="Pfam" id="PF00534"/>
    </source>
</evidence>
<dbReference type="PANTHER" id="PTHR45947:SF3">
    <property type="entry name" value="SULFOQUINOVOSYL TRANSFERASE SQD2"/>
    <property type="match status" value="1"/>
</dbReference>
<name>E4TQB3_MARTH</name>
<dbReference type="KEGG" id="mtt:Ftrac_2658"/>
<dbReference type="HOGENOM" id="CLU_009583_0_1_10"/>
<keyword evidence="4" id="KW-1185">Reference proteome</keyword>
<dbReference type="STRING" id="643867.Ftrac_2658"/>
<dbReference type="PANTHER" id="PTHR45947">
    <property type="entry name" value="SULFOQUINOVOSYL TRANSFERASE SQD2"/>
    <property type="match status" value="1"/>
</dbReference>
<dbReference type="EMBL" id="CP002349">
    <property type="protein sequence ID" value="ADR22636.1"/>
    <property type="molecule type" value="Genomic_DNA"/>
</dbReference>
<dbReference type="Pfam" id="PF00534">
    <property type="entry name" value="Glycos_transf_1"/>
    <property type="match status" value="1"/>
</dbReference>
<reference evidence="3 4" key="1">
    <citation type="journal article" date="2011" name="Stand. Genomic Sci.">
        <title>Complete genome sequence of Marivirga tractuosa type strain (H-43).</title>
        <authorList>
            <person name="Pagani I."/>
            <person name="Chertkov O."/>
            <person name="Lapidus A."/>
            <person name="Lucas S."/>
            <person name="Del Rio T.G."/>
            <person name="Tice H."/>
            <person name="Copeland A."/>
            <person name="Cheng J.F."/>
            <person name="Nolan M."/>
            <person name="Saunders E."/>
            <person name="Pitluck S."/>
            <person name="Held B."/>
            <person name="Goodwin L."/>
            <person name="Liolios K."/>
            <person name="Ovchinikova G."/>
            <person name="Ivanova N."/>
            <person name="Mavromatis K."/>
            <person name="Pati A."/>
            <person name="Chen A."/>
            <person name="Palaniappan K."/>
            <person name="Land M."/>
            <person name="Hauser L."/>
            <person name="Jeffries C.D."/>
            <person name="Detter J.C."/>
            <person name="Han C."/>
            <person name="Tapia R."/>
            <person name="Ngatchou-Djao O.D."/>
            <person name="Rohde M."/>
            <person name="Goker M."/>
            <person name="Spring S."/>
            <person name="Sikorski J."/>
            <person name="Woyke T."/>
            <person name="Bristow J."/>
            <person name="Eisen J.A."/>
            <person name="Markowitz V."/>
            <person name="Hugenholtz P."/>
            <person name="Klenk H.P."/>
            <person name="Kyrpides N.C."/>
        </authorList>
    </citation>
    <scope>NUCLEOTIDE SEQUENCE [LARGE SCALE GENOMIC DNA]</scope>
    <source>
        <strain evidence="4">ATCC 23168 / DSM 4126 / NBRC 15989 / NCIMB 1408 / VKM B-1430 / H-43</strain>
    </source>
</reference>
<feature type="domain" description="Glycosyl transferase family 1" evidence="1">
    <location>
        <begin position="185"/>
        <end position="337"/>
    </location>
</feature>
<dbReference type="GO" id="GO:0016758">
    <property type="term" value="F:hexosyltransferase activity"/>
    <property type="evidence" value="ECO:0007669"/>
    <property type="project" value="TreeGrafter"/>
</dbReference>
<dbReference type="InterPro" id="IPR001296">
    <property type="entry name" value="Glyco_trans_1"/>
</dbReference>
<evidence type="ECO:0000313" key="4">
    <source>
        <dbReference type="Proteomes" id="UP000008720"/>
    </source>
</evidence>
<dbReference type="Proteomes" id="UP000008720">
    <property type="component" value="Chromosome"/>
</dbReference>
<dbReference type="eggNOG" id="COG0438">
    <property type="taxonomic scope" value="Bacteria"/>
</dbReference>
<sequence length="368" mass="42122">MRIAYIVSSLKKGGPTNQLFNILNNCSSYEKVLFTLSHEPEYSDLKKFQSIKDLEIIQLRLSRVLFPFLVLPKLIPLIKSKNIDCIHSQGIRGDLLNLLIPSLISKKNIKSIATLRTNPNIDYSFKYGRLVGNMSSIIHNFALRRLDYTVCCSKNLFDQFDRNDYKNITYIQNGVDTSNNYPSNKDELRKELNLKENHTYLISVGHLEYQKNPELILDSFISFSCEKEKISLIFVGTGSELNKLKGKARKHNENIHFTGRIDNVSEYLKASDMFISASRLEGLPNTVLEAGACGLRLILSNIPPHLEIAQELPENERFIFEEGDMKSLCKQLNEAFKYSVNKVLISESISNRFSAVENSRQYSELYKS</sequence>
<dbReference type="InterPro" id="IPR028098">
    <property type="entry name" value="Glyco_trans_4-like_N"/>
</dbReference>
<evidence type="ECO:0000259" key="2">
    <source>
        <dbReference type="Pfam" id="PF13439"/>
    </source>
</evidence>
<dbReference type="InterPro" id="IPR050194">
    <property type="entry name" value="Glycosyltransferase_grp1"/>
</dbReference>
<dbReference type="SUPFAM" id="SSF53756">
    <property type="entry name" value="UDP-Glycosyltransferase/glycogen phosphorylase"/>
    <property type="match status" value="1"/>
</dbReference>
<keyword evidence="3" id="KW-0808">Transferase</keyword>